<name>A0A1H0C4N8_ALLAB</name>
<feature type="domain" description="Pyridoxamine 5'-phosphate oxidase N-terminal" evidence="2">
    <location>
        <begin position="271"/>
        <end position="396"/>
    </location>
</feature>
<evidence type="ECO:0000256" key="1">
    <source>
        <dbReference type="ARBA" id="ARBA00023002"/>
    </source>
</evidence>
<dbReference type="Pfam" id="PF01243">
    <property type="entry name" value="PNPOx_N"/>
    <property type="match status" value="1"/>
</dbReference>
<dbReference type="Pfam" id="PF00106">
    <property type="entry name" value="adh_short"/>
    <property type="match status" value="1"/>
</dbReference>
<dbReference type="SUPFAM" id="SSF51735">
    <property type="entry name" value="NAD(P)-binding Rossmann-fold domains"/>
    <property type="match status" value="1"/>
</dbReference>
<sequence length="400" mass="43480">MGSIYVITGGTDGIGKALALACLDRGDEVVVIGRDQAKAPAGAHFVRADLSLVSETRAAIAELRSRYSRIDAVVLCARHLQSERRVTAEGFEHNFALYYLSRFLFSYELADLLHAADDPVILNVAGPGPNPGRVHWDDLGLESGYDGFAAMFQGGLLNDLLGEGFALNRPSGKVRYVLANPGQVNTSFSGSYDEAVAEQIEAVRASAKPVEEAVRPLMGLLDSPPDKPLSAFIQGAPYEPAPDPAAARRLDAMTRRMLNLPVLRGVSAMNLRELLDSQVFGVIGTIQPGGEPHQSVVWVKRDGDDVLFMIAEGSRKERNLRRDPRVNVLVSPANAPHTYASIQGTATLSREGANELREELTMKYIGTSYAEHIRRTPEADHSDATITTVRVRPERITGRL</sequence>
<dbReference type="SUPFAM" id="SSF50475">
    <property type="entry name" value="FMN-binding split barrel"/>
    <property type="match status" value="1"/>
</dbReference>
<reference evidence="3 4" key="1">
    <citation type="submission" date="2016-10" db="EMBL/GenBank/DDBJ databases">
        <authorList>
            <person name="de Groot N.N."/>
        </authorList>
    </citation>
    <scope>NUCLEOTIDE SEQUENCE [LARGE SCALE GENOMIC DNA]</scope>
    <source>
        <strain evidence="3 4">DSM 44149</strain>
    </source>
</reference>
<dbReference type="eggNOG" id="COG0300">
    <property type="taxonomic scope" value="Bacteria"/>
</dbReference>
<dbReference type="Gene3D" id="2.30.110.10">
    <property type="entry name" value="Electron Transport, Fmn-binding Protein, Chain A"/>
    <property type="match status" value="1"/>
</dbReference>
<proteinExistence type="predicted"/>
<dbReference type="Gene3D" id="3.40.50.720">
    <property type="entry name" value="NAD(P)-binding Rossmann-like Domain"/>
    <property type="match status" value="1"/>
</dbReference>
<accession>A0A1H0C4N8</accession>
<dbReference type="InterPro" id="IPR036291">
    <property type="entry name" value="NAD(P)-bd_dom_sf"/>
</dbReference>
<organism evidence="3 4">
    <name type="scientific">Allokutzneria albata</name>
    <name type="common">Kibdelosporangium albatum</name>
    <dbReference type="NCBI Taxonomy" id="211114"/>
    <lineage>
        <taxon>Bacteria</taxon>
        <taxon>Bacillati</taxon>
        <taxon>Actinomycetota</taxon>
        <taxon>Actinomycetes</taxon>
        <taxon>Pseudonocardiales</taxon>
        <taxon>Pseudonocardiaceae</taxon>
        <taxon>Allokutzneria</taxon>
    </lineage>
</organism>
<dbReference type="EMBL" id="LT629701">
    <property type="protein sequence ID" value="SDN52819.1"/>
    <property type="molecule type" value="Genomic_DNA"/>
</dbReference>
<dbReference type="PANTHER" id="PTHR47534:SF3">
    <property type="entry name" value="ALCOHOL DEHYDROGENASE-LIKE C-TERMINAL DOMAIN-CONTAINING PROTEIN"/>
    <property type="match status" value="1"/>
</dbReference>
<protein>
    <submittedName>
        <fullName evidence="3">PPOX class probable F420-dependent enzyme</fullName>
    </submittedName>
</protein>
<dbReference type="RefSeq" id="WP_030426454.1">
    <property type="nucleotide sequence ID" value="NZ_JOEF01000001.1"/>
</dbReference>
<dbReference type="InterPro" id="IPR012349">
    <property type="entry name" value="Split_barrel_FMN-bd"/>
</dbReference>
<dbReference type="Proteomes" id="UP000183376">
    <property type="component" value="Chromosome I"/>
</dbReference>
<dbReference type="OrthoDB" id="2860165at2"/>
<keyword evidence="4" id="KW-1185">Reference proteome</keyword>
<dbReference type="GO" id="GO:0016491">
    <property type="term" value="F:oxidoreductase activity"/>
    <property type="evidence" value="ECO:0007669"/>
    <property type="project" value="UniProtKB-KW"/>
</dbReference>
<dbReference type="eggNOG" id="COG0748">
    <property type="taxonomic scope" value="Bacteria"/>
</dbReference>
<dbReference type="STRING" id="211114.SAMN04489726_7022"/>
<dbReference type="InterPro" id="IPR052228">
    <property type="entry name" value="Sec_Metab_Biosynth_Oxidored"/>
</dbReference>
<gene>
    <name evidence="3" type="ORF">SAMN04489726_7022</name>
</gene>
<dbReference type="InterPro" id="IPR002347">
    <property type="entry name" value="SDR_fam"/>
</dbReference>
<evidence type="ECO:0000313" key="4">
    <source>
        <dbReference type="Proteomes" id="UP000183376"/>
    </source>
</evidence>
<dbReference type="InterPro" id="IPR019920">
    <property type="entry name" value="F420-binding_dom_put"/>
</dbReference>
<keyword evidence="1" id="KW-0560">Oxidoreductase</keyword>
<dbReference type="PANTHER" id="PTHR47534">
    <property type="entry name" value="YALI0E05731P"/>
    <property type="match status" value="1"/>
</dbReference>
<evidence type="ECO:0000259" key="2">
    <source>
        <dbReference type="Pfam" id="PF01243"/>
    </source>
</evidence>
<dbReference type="InterPro" id="IPR011576">
    <property type="entry name" value="Pyridox_Oxase_N"/>
</dbReference>
<dbReference type="NCBIfam" id="TIGR03618">
    <property type="entry name" value="Rv1155_F420"/>
    <property type="match status" value="1"/>
</dbReference>
<dbReference type="AlphaFoldDB" id="A0A1H0C4N8"/>
<evidence type="ECO:0000313" key="3">
    <source>
        <dbReference type="EMBL" id="SDN52819.1"/>
    </source>
</evidence>